<feature type="domain" description="Right handed beta helix" evidence="1">
    <location>
        <begin position="492"/>
        <end position="674"/>
    </location>
</feature>
<keyword evidence="3" id="KW-1185">Reference proteome</keyword>
<organism evidence="2 3">
    <name type="scientific">Dokdonella fugitiva</name>
    <dbReference type="NCBI Taxonomy" id="328517"/>
    <lineage>
        <taxon>Bacteria</taxon>
        <taxon>Pseudomonadati</taxon>
        <taxon>Pseudomonadota</taxon>
        <taxon>Gammaproteobacteria</taxon>
        <taxon>Lysobacterales</taxon>
        <taxon>Rhodanobacteraceae</taxon>
        <taxon>Dokdonella</taxon>
    </lineage>
</organism>
<dbReference type="SUPFAM" id="SSF51126">
    <property type="entry name" value="Pectin lyase-like"/>
    <property type="match status" value="2"/>
</dbReference>
<evidence type="ECO:0000313" key="3">
    <source>
        <dbReference type="Proteomes" id="UP000294862"/>
    </source>
</evidence>
<dbReference type="EMBL" id="SLWQ01000008">
    <property type="protein sequence ID" value="TCO38354.1"/>
    <property type="molecule type" value="Genomic_DNA"/>
</dbReference>
<dbReference type="NCBIfam" id="NF041518">
    <property type="entry name" value="choice_anch_Q"/>
    <property type="match status" value="1"/>
</dbReference>
<dbReference type="InterPro" id="IPR006626">
    <property type="entry name" value="PbH1"/>
</dbReference>
<keyword evidence="2" id="KW-0456">Lyase</keyword>
<protein>
    <submittedName>
        <fullName evidence="2">Parallel beta helix pectate lyase-like protein</fullName>
    </submittedName>
</protein>
<comment type="caution">
    <text evidence="2">The sequence shown here is derived from an EMBL/GenBank/DDBJ whole genome shotgun (WGS) entry which is preliminary data.</text>
</comment>
<dbReference type="InterPro" id="IPR011050">
    <property type="entry name" value="Pectin_lyase_fold/virulence"/>
</dbReference>
<dbReference type="OrthoDB" id="7178900at2"/>
<reference evidence="2 3" key="1">
    <citation type="journal article" date="2015" name="Stand. Genomic Sci.">
        <title>Genomic Encyclopedia of Bacterial and Archaeal Type Strains, Phase III: the genomes of soil and plant-associated and newly described type strains.</title>
        <authorList>
            <person name="Whitman W.B."/>
            <person name="Woyke T."/>
            <person name="Klenk H.P."/>
            <person name="Zhou Y."/>
            <person name="Lilburn T.G."/>
            <person name="Beck B.J."/>
            <person name="De Vos P."/>
            <person name="Vandamme P."/>
            <person name="Eisen J.A."/>
            <person name="Garrity G."/>
            <person name="Hugenholtz P."/>
            <person name="Kyrpides N.C."/>
        </authorList>
    </citation>
    <scope>NUCLEOTIDE SEQUENCE [LARGE SCALE GENOMIC DNA]</scope>
    <source>
        <strain evidence="2 3">A3</strain>
    </source>
</reference>
<dbReference type="RefSeq" id="WP_131999589.1">
    <property type="nucleotide sequence ID" value="NZ_SLWQ01000008.1"/>
</dbReference>
<accession>A0A4R2I2U1</accession>
<dbReference type="Pfam" id="PF13229">
    <property type="entry name" value="Beta_helix"/>
    <property type="match status" value="1"/>
</dbReference>
<dbReference type="Proteomes" id="UP000294862">
    <property type="component" value="Unassembled WGS sequence"/>
</dbReference>
<dbReference type="InterPro" id="IPR059226">
    <property type="entry name" value="Choice_anch_Q_dom"/>
</dbReference>
<evidence type="ECO:0000313" key="2">
    <source>
        <dbReference type="EMBL" id="TCO38354.1"/>
    </source>
</evidence>
<sequence length="833" mass="85724">MGMCMGGAFRQPGMIAAAIVARARAALRGVGVIGASAIILGLLHAGHASAAIEQCVGTVDELATALVLATAPTGQTFVIKLKQGVYHVGGSFLAQWHEYHAMQLLGGYDADCSGRAVRPSNTVIDGDGGGLEGLRMHGDLRIEGLRFQHVGGNRELFIDTWDGTEDLDISIFSNEFLGIGVFTSCYDCDGVEVQFVNNLVSGAPSDGFGALEGYSDDVYVYAANNTIVGSGERGIHVQSDGINTFADNVVWNNPTRDIWVDGDTDGNPGSARYYDNLYGDRYGDEAPGSYGTLHSDPLFVGAGNFRLQPASPGVNSGAVVNPVASVDLDGHARVIGSAPDRGAYEAQVDDTIPATLTVTTTADGGAGSLRQAILDANANPDYSFINFAIPGACPHVIAPSSALPAITQGARIDAYSQPGSAANTRTFGDDAVRCVILDGGNVIATGLDFTGATTTQFWLQGIAIGGFTGSGLRLSGGTDDLVWGNQFGGKVGNLMLAGNGTGITLDVFAHSASIGGEAAVQRNVIAGSPGTGISVRSTGLFSSTGNEIVGNLIGAWGTGATAAGNQVGIRLATSGNVVRDNVIVDNTLDGVQLAGAGATGNTVDHNRIGRTQTLCIPVPVPFCFPDAAPNQRYGIRFEGGAHDNVASGNSVWNSGQMGISVGGTGKGNRLSANSVYASRFYGIDLDGSGLNDNDADAGAANLPDRGLNYPAIARAYGGSRIGWVEGSLASIPDSYQIQVFTSATADNEPNGEGEVYLRTGIATIFDAPPGQNGNTNFRIAFASPDVALAGRRIALTAIDSAGNTSEFSFSAPYLCDVIFRNGVDDAEGDACAQ</sequence>
<gene>
    <name evidence="2" type="ORF">EV148_108192</name>
</gene>
<dbReference type="InterPro" id="IPR012334">
    <property type="entry name" value="Pectin_lyas_fold"/>
</dbReference>
<dbReference type="Gene3D" id="2.160.20.10">
    <property type="entry name" value="Single-stranded right-handed beta-helix, Pectin lyase-like"/>
    <property type="match status" value="3"/>
</dbReference>
<name>A0A4R2I2U1_9GAMM</name>
<dbReference type="SMART" id="SM00710">
    <property type="entry name" value="PbH1"/>
    <property type="match status" value="7"/>
</dbReference>
<proteinExistence type="predicted"/>
<evidence type="ECO:0000259" key="1">
    <source>
        <dbReference type="Pfam" id="PF13229"/>
    </source>
</evidence>
<dbReference type="InterPro" id="IPR039448">
    <property type="entry name" value="Beta_helix"/>
</dbReference>
<dbReference type="AlphaFoldDB" id="A0A4R2I2U1"/>
<dbReference type="GO" id="GO:0016829">
    <property type="term" value="F:lyase activity"/>
    <property type="evidence" value="ECO:0007669"/>
    <property type="project" value="UniProtKB-KW"/>
</dbReference>